<organism evidence="2 3">
    <name type="scientific">Hoeflea ulvae</name>
    <dbReference type="NCBI Taxonomy" id="2983764"/>
    <lineage>
        <taxon>Bacteria</taxon>
        <taxon>Pseudomonadati</taxon>
        <taxon>Pseudomonadota</taxon>
        <taxon>Alphaproteobacteria</taxon>
        <taxon>Hyphomicrobiales</taxon>
        <taxon>Rhizobiaceae</taxon>
        <taxon>Hoeflea</taxon>
    </lineage>
</organism>
<evidence type="ECO:0000256" key="1">
    <source>
        <dbReference type="SAM" id="SignalP"/>
    </source>
</evidence>
<feature type="signal peptide" evidence="1">
    <location>
        <begin position="1"/>
        <end position="20"/>
    </location>
</feature>
<accession>A0ABT3YEU5</accession>
<gene>
    <name evidence="2" type="ORF">OEG82_10230</name>
</gene>
<evidence type="ECO:0000313" key="3">
    <source>
        <dbReference type="Proteomes" id="UP001081283"/>
    </source>
</evidence>
<feature type="chain" id="PRO_5045646095" evidence="1">
    <location>
        <begin position="21"/>
        <end position="101"/>
    </location>
</feature>
<sequence>MKQILAATALAMCFTAGAFAQTNANNTRTELDAYAGNDPSVFDMMMDSEGNDLDDAEFQARWDGATPEQQAALKDACTKAQEAEAKYSDSVASRCLTATGN</sequence>
<name>A0ABT3YEU5_9HYPH</name>
<reference evidence="2" key="1">
    <citation type="submission" date="2022-10" db="EMBL/GenBank/DDBJ databases">
        <title>Hoeflea sp. J2-29, isolated from marine algae.</title>
        <authorList>
            <person name="Kristyanto S."/>
            <person name="Kim J.M."/>
            <person name="Jeon C.O."/>
        </authorList>
    </citation>
    <scope>NUCLEOTIDE SEQUENCE</scope>
    <source>
        <strain evidence="2">J2-29</strain>
    </source>
</reference>
<keyword evidence="1" id="KW-0732">Signal</keyword>
<proteinExistence type="predicted"/>
<comment type="caution">
    <text evidence="2">The sequence shown here is derived from an EMBL/GenBank/DDBJ whole genome shotgun (WGS) entry which is preliminary data.</text>
</comment>
<dbReference type="Proteomes" id="UP001081283">
    <property type="component" value="Unassembled WGS sequence"/>
</dbReference>
<dbReference type="EMBL" id="JAOVZQ010000001">
    <property type="protein sequence ID" value="MCY0094399.1"/>
    <property type="molecule type" value="Genomic_DNA"/>
</dbReference>
<protein>
    <submittedName>
        <fullName evidence="2">Uncharacterized protein</fullName>
    </submittedName>
</protein>
<keyword evidence="3" id="KW-1185">Reference proteome</keyword>
<dbReference type="RefSeq" id="WP_267612351.1">
    <property type="nucleotide sequence ID" value="NZ_JAOVZQ010000001.1"/>
</dbReference>
<evidence type="ECO:0000313" key="2">
    <source>
        <dbReference type="EMBL" id="MCY0094399.1"/>
    </source>
</evidence>